<evidence type="ECO:0000313" key="3">
    <source>
        <dbReference type="Proteomes" id="UP000717534"/>
    </source>
</evidence>
<accession>A0ABS3ATV9</accession>
<protein>
    <submittedName>
        <fullName evidence="2">Zinc ribbon domain-containing protein</fullName>
    </submittedName>
</protein>
<dbReference type="Pfam" id="PF09723">
    <property type="entry name" value="Zn_ribbon_8"/>
    <property type="match status" value="1"/>
</dbReference>
<dbReference type="Proteomes" id="UP000717534">
    <property type="component" value="Unassembled WGS sequence"/>
</dbReference>
<evidence type="ECO:0000313" key="2">
    <source>
        <dbReference type="EMBL" id="MBN4068191.1"/>
    </source>
</evidence>
<dbReference type="PANTHER" id="PTHR34404">
    <property type="entry name" value="REGULATORY PROTEIN, FMDB FAMILY"/>
    <property type="match status" value="1"/>
</dbReference>
<dbReference type="EMBL" id="JAFITO010000006">
    <property type="protein sequence ID" value="MBN4068191.1"/>
    <property type="molecule type" value="Genomic_DNA"/>
</dbReference>
<reference evidence="2 3" key="1">
    <citation type="submission" date="2021-02" db="EMBL/GenBank/DDBJ databases">
        <title>Activity-based single-cell genomes from oceanic crustal fluid captures similar information to metagenomic and metatranscriptomic surveys with orders of magnitude less sampling.</title>
        <authorList>
            <person name="D'Angelo T.S."/>
            <person name="Orcutt B.N."/>
        </authorList>
    </citation>
    <scope>NUCLEOTIDE SEQUENCE [LARGE SCALE GENOMIC DNA]</scope>
    <source>
        <strain evidence="2">AH-315-G02</strain>
    </source>
</reference>
<evidence type="ECO:0000259" key="1">
    <source>
        <dbReference type="SMART" id="SM00834"/>
    </source>
</evidence>
<dbReference type="SMART" id="SM00834">
    <property type="entry name" value="CxxC_CXXC_SSSS"/>
    <property type="match status" value="1"/>
</dbReference>
<name>A0ABS3ATV9_9BACT</name>
<sequence length="164" mass="18358">MPIYEFYCNHCNIIFNFLSGGVNTKTKPDCPRCGKKEIIRQMSTFATIGKASAEADDMMAGMDESKMEEAFGSLMQEAEGLNEEDPKQMATLMRKFTEKTGMSLGDTMEEAISRMEKGEDPDVVEQEMGARLDGDDLFSFDGMKKKALSVAKQLPGYDEKLYKL</sequence>
<feature type="domain" description="Putative regulatory protein FmdB zinc ribbon" evidence="1">
    <location>
        <begin position="1"/>
        <end position="43"/>
    </location>
</feature>
<keyword evidence="3" id="KW-1185">Reference proteome</keyword>
<dbReference type="PANTHER" id="PTHR34404:SF3">
    <property type="entry name" value="REGULATORY PROTEIN, FMDB FAMILY"/>
    <property type="match status" value="1"/>
</dbReference>
<dbReference type="InterPro" id="IPR013429">
    <property type="entry name" value="Regulatory_FmdB_Zinc_ribbon"/>
</dbReference>
<dbReference type="NCBIfam" id="TIGR02605">
    <property type="entry name" value="CxxC_CxxC_SSSS"/>
    <property type="match status" value="1"/>
</dbReference>
<organism evidence="2 3">
    <name type="scientific">Desulfotalea psychrophila</name>
    <dbReference type="NCBI Taxonomy" id="84980"/>
    <lineage>
        <taxon>Bacteria</taxon>
        <taxon>Pseudomonadati</taxon>
        <taxon>Thermodesulfobacteriota</taxon>
        <taxon>Desulfobulbia</taxon>
        <taxon>Desulfobulbales</taxon>
        <taxon>Desulfocapsaceae</taxon>
        <taxon>Desulfotalea</taxon>
    </lineage>
</organism>
<gene>
    <name evidence="2" type="ORF">JYU06_01515</name>
</gene>
<comment type="caution">
    <text evidence="2">The sequence shown here is derived from an EMBL/GenBank/DDBJ whole genome shotgun (WGS) entry which is preliminary data.</text>
</comment>
<proteinExistence type="predicted"/>